<dbReference type="eggNOG" id="COG0414">
    <property type="taxonomic scope" value="Bacteria"/>
</dbReference>
<comment type="caution">
    <text evidence="9">The sequence shown here is derived from an EMBL/GenBank/DDBJ whole genome shotgun (WGS) entry which is preliminary data.</text>
</comment>
<sequence length="279" mass="31067">MQQLTNLIEMRAWRHAQRQRVALVPTMGNLHDGHLRLVETAKQHAEVVVVSIFVNPLQFGANEDLDAYPRTLAADCEKLKAAGVDAVFTPTVADMYPRGLMQQTTVNVPEISDILCGASRPGHFRGVATIVCKLFNMVQPDVAVFGRKDYQQLQVIRLMVEDLSLAVEIIGAETVRDASGLALSSRNGYLHNNQQRQARQIYQTLRQLADALHQGKSHQIVEQQGQQLLQSAGFRTDYVAVRRASDLQTPQAADRELVILIAAYIGSTRLIDNYRVDLA</sequence>
<accession>K2KXZ8</accession>
<keyword evidence="3 8" id="KW-0436">Ligase</keyword>
<dbReference type="NCBIfam" id="TIGR00125">
    <property type="entry name" value="cyt_tran_rel"/>
    <property type="match status" value="1"/>
</dbReference>
<evidence type="ECO:0000256" key="6">
    <source>
        <dbReference type="ARBA" id="ARBA00022840"/>
    </source>
</evidence>
<keyword evidence="8" id="KW-0963">Cytoplasm</keyword>
<name>K2KXZ8_9GAMM</name>
<dbReference type="PATRIC" id="fig|740709.3.peg.19"/>
<comment type="miscellaneous">
    <text evidence="8">The reaction proceeds by a bi uni uni bi ping pong mechanism.</text>
</comment>
<dbReference type="Proteomes" id="UP000014115">
    <property type="component" value="Unassembled WGS sequence"/>
</dbReference>
<dbReference type="Pfam" id="PF02569">
    <property type="entry name" value="Pantoate_ligase"/>
    <property type="match status" value="1"/>
</dbReference>
<dbReference type="EC" id="6.3.2.1" evidence="8"/>
<dbReference type="Gene3D" id="3.30.1300.10">
    <property type="entry name" value="Pantoate-beta-alanine ligase, C-terminal domain"/>
    <property type="match status" value="1"/>
</dbReference>
<protein>
    <recommendedName>
        <fullName evidence="8">Pantothenate synthetase</fullName>
        <shortName evidence="8">PS</shortName>
        <ecNumber evidence="8">6.3.2.1</ecNumber>
    </recommendedName>
    <alternativeName>
        <fullName evidence="8">Pantoate--beta-alanine ligase</fullName>
    </alternativeName>
    <alternativeName>
        <fullName evidence="8">Pantoate-activating enzyme</fullName>
    </alternativeName>
</protein>
<feature type="binding site" evidence="8">
    <location>
        <begin position="27"/>
        <end position="34"/>
    </location>
    <ligand>
        <name>ATP</name>
        <dbReference type="ChEBI" id="CHEBI:30616"/>
    </ligand>
</feature>
<evidence type="ECO:0000256" key="3">
    <source>
        <dbReference type="ARBA" id="ARBA00022598"/>
    </source>
</evidence>
<dbReference type="FunFam" id="3.40.50.620:FF:000013">
    <property type="entry name" value="Pantothenate synthetase"/>
    <property type="match status" value="1"/>
</dbReference>
<feature type="binding site" evidence="8">
    <location>
        <position position="58"/>
    </location>
    <ligand>
        <name>(R)-pantoate</name>
        <dbReference type="ChEBI" id="CHEBI:15980"/>
    </ligand>
</feature>
<evidence type="ECO:0000256" key="8">
    <source>
        <dbReference type="HAMAP-Rule" id="MF_00158"/>
    </source>
</evidence>
<evidence type="ECO:0000256" key="5">
    <source>
        <dbReference type="ARBA" id="ARBA00022741"/>
    </source>
</evidence>
<keyword evidence="10" id="KW-1185">Reference proteome</keyword>
<dbReference type="AlphaFoldDB" id="K2KXZ8"/>
<feature type="binding site" evidence="8">
    <location>
        <position position="175"/>
    </location>
    <ligand>
        <name>ATP</name>
        <dbReference type="ChEBI" id="CHEBI:30616"/>
    </ligand>
</feature>
<dbReference type="InterPro" id="IPR004821">
    <property type="entry name" value="Cyt_trans-like"/>
</dbReference>
<comment type="similarity">
    <text evidence="2 8">Belongs to the pantothenate synthetase family.</text>
</comment>
<feature type="active site" description="Proton donor" evidence="8">
    <location>
        <position position="34"/>
    </location>
</feature>
<dbReference type="GO" id="GO:0005524">
    <property type="term" value="F:ATP binding"/>
    <property type="evidence" value="ECO:0007669"/>
    <property type="project" value="UniProtKB-KW"/>
</dbReference>
<dbReference type="InterPro" id="IPR014729">
    <property type="entry name" value="Rossmann-like_a/b/a_fold"/>
</dbReference>
<keyword evidence="6 8" id="KW-0067">ATP-binding</keyword>
<dbReference type="CDD" id="cd00560">
    <property type="entry name" value="PanC"/>
    <property type="match status" value="1"/>
</dbReference>
<proteinExistence type="inferred from homology"/>
<comment type="subcellular location">
    <subcellularLocation>
        <location evidence="8">Cytoplasm</location>
    </subcellularLocation>
</comment>
<dbReference type="PANTHER" id="PTHR21299">
    <property type="entry name" value="CYTIDYLATE KINASE/PANTOATE-BETA-ALANINE LIGASE"/>
    <property type="match status" value="1"/>
</dbReference>
<dbReference type="GO" id="GO:0004592">
    <property type="term" value="F:pantoate-beta-alanine ligase activity"/>
    <property type="evidence" value="ECO:0007669"/>
    <property type="project" value="UniProtKB-UniRule"/>
</dbReference>
<dbReference type="Gene3D" id="3.40.50.620">
    <property type="entry name" value="HUPs"/>
    <property type="match status" value="1"/>
</dbReference>
<feature type="binding site" evidence="8">
    <location>
        <position position="152"/>
    </location>
    <ligand>
        <name>(R)-pantoate</name>
        <dbReference type="ChEBI" id="CHEBI:15980"/>
    </ligand>
</feature>
<dbReference type="GO" id="GO:0015940">
    <property type="term" value="P:pantothenate biosynthetic process"/>
    <property type="evidence" value="ECO:0007669"/>
    <property type="project" value="UniProtKB-UniRule"/>
</dbReference>
<evidence type="ECO:0000313" key="9">
    <source>
        <dbReference type="EMBL" id="EKE87449.1"/>
    </source>
</evidence>
<comment type="subunit">
    <text evidence="8">Homodimer.</text>
</comment>
<dbReference type="STRING" id="740709.A10D4_00095"/>
<dbReference type="UniPathway" id="UPA00028">
    <property type="reaction ID" value="UER00005"/>
</dbReference>
<evidence type="ECO:0000256" key="2">
    <source>
        <dbReference type="ARBA" id="ARBA00009256"/>
    </source>
</evidence>
<keyword evidence="5 8" id="KW-0547">Nucleotide-binding</keyword>
<dbReference type="InterPro" id="IPR003721">
    <property type="entry name" value="Pantoate_ligase"/>
</dbReference>
<dbReference type="SUPFAM" id="SSF52374">
    <property type="entry name" value="Nucleotidylyl transferase"/>
    <property type="match status" value="1"/>
</dbReference>
<dbReference type="EMBL" id="AMRG01000001">
    <property type="protein sequence ID" value="EKE87449.1"/>
    <property type="molecule type" value="Genomic_DNA"/>
</dbReference>
<dbReference type="GO" id="GO:0005829">
    <property type="term" value="C:cytosol"/>
    <property type="evidence" value="ECO:0007669"/>
    <property type="project" value="TreeGrafter"/>
</dbReference>
<dbReference type="HAMAP" id="MF_00158">
    <property type="entry name" value="PanC"/>
    <property type="match status" value="1"/>
</dbReference>
<reference evidence="9 10" key="1">
    <citation type="journal article" date="2012" name="J. Bacteriol.">
        <title>Genome Sequence of Idiomarina xiamenensis Type Strain 10-D-4.</title>
        <authorList>
            <person name="Lai Q."/>
            <person name="Wang L."/>
            <person name="Wang W."/>
            <person name="Shao Z."/>
        </authorList>
    </citation>
    <scope>NUCLEOTIDE SEQUENCE [LARGE SCALE GENOMIC DNA]</scope>
    <source>
        <strain evidence="9 10">10-D-4</strain>
    </source>
</reference>
<evidence type="ECO:0000313" key="10">
    <source>
        <dbReference type="Proteomes" id="UP000014115"/>
    </source>
</evidence>
<keyword evidence="4 8" id="KW-0566">Pantothenate biosynthesis</keyword>
<evidence type="ECO:0000256" key="7">
    <source>
        <dbReference type="ARBA" id="ARBA00048258"/>
    </source>
</evidence>
<evidence type="ECO:0000256" key="4">
    <source>
        <dbReference type="ARBA" id="ARBA00022655"/>
    </source>
</evidence>
<dbReference type="PANTHER" id="PTHR21299:SF1">
    <property type="entry name" value="PANTOATE--BETA-ALANINE LIGASE"/>
    <property type="match status" value="1"/>
</dbReference>
<gene>
    <name evidence="8" type="primary">panC</name>
    <name evidence="9" type="ORF">A10D4_00095</name>
</gene>
<dbReference type="RefSeq" id="WP_008486930.1">
    <property type="nucleotide sequence ID" value="NZ_AMRG01000001.1"/>
</dbReference>
<comment type="pathway">
    <text evidence="1 8">Cofactor biosynthesis; (R)-pantothenate biosynthesis; (R)-pantothenate from (R)-pantoate and beta-alanine: step 1/1.</text>
</comment>
<organism evidence="9 10">
    <name type="scientific">Idiomarina xiamenensis 10-D-4</name>
    <dbReference type="NCBI Taxonomy" id="740709"/>
    <lineage>
        <taxon>Bacteria</taxon>
        <taxon>Pseudomonadati</taxon>
        <taxon>Pseudomonadota</taxon>
        <taxon>Gammaproteobacteria</taxon>
        <taxon>Alteromonadales</taxon>
        <taxon>Idiomarinaceae</taxon>
        <taxon>Idiomarina</taxon>
    </lineage>
</organism>
<feature type="binding site" evidence="8">
    <location>
        <begin position="183"/>
        <end position="186"/>
    </location>
    <ligand>
        <name>ATP</name>
        <dbReference type="ChEBI" id="CHEBI:30616"/>
    </ligand>
</feature>
<dbReference type="OrthoDB" id="9773087at2"/>
<comment type="function">
    <text evidence="8">Catalyzes the condensation of pantoate with beta-alanine in an ATP-dependent reaction via a pantoyl-adenylate intermediate.</text>
</comment>
<dbReference type="InterPro" id="IPR042176">
    <property type="entry name" value="Pantoate_ligase_C"/>
</dbReference>
<feature type="binding site" evidence="8">
    <location>
        <begin position="146"/>
        <end position="149"/>
    </location>
    <ligand>
        <name>ATP</name>
        <dbReference type="ChEBI" id="CHEBI:30616"/>
    </ligand>
</feature>
<feature type="binding site" evidence="8">
    <location>
        <position position="58"/>
    </location>
    <ligand>
        <name>beta-alanine</name>
        <dbReference type="ChEBI" id="CHEBI:57966"/>
    </ligand>
</feature>
<evidence type="ECO:0000256" key="1">
    <source>
        <dbReference type="ARBA" id="ARBA00004990"/>
    </source>
</evidence>
<comment type="catalytic activity">
    <reaction evidence="7 8">
        <text>(R)-pantoate + beta-alanine + ATP = (R)-pantothenate + AMP + diphosphate + H(+)</text>
        <dbReference type="Rhea" id="RHEA:10912"/>
        <dbReference type="ChEBI" id="CHEBI:15378"/>
        <dbReference type="ChEBI" id="CHEBI:15980"/>
        <dbReference type="ChEBI" id="CHEBI:29032"/>
        <dbReference type="ChEBI" id="CHEBI:30616"/>
        <dbReference type="ChEBI" id="CHEBI:33019"/>
        <dbReference type="ChEBI" id="CHEBI:57966"/>
        <dbReference type="ChEBI" id="CHEBI:456215"/>
        <dbReference type="EC" id="6.3.2.1"/>
    </reaction>
</comment>
<dbReference type="NCBIfam" id="TIGR00018">
    <property type="entry name" value="panC"/>
    <property type="match status" value="1"/>
</dbReference>